<evidence type="ECO:0000256" key="1">
    <source>
        <dbReference type="SAM" id="MobiDB-lite"/>
    </source>
</evidence>
<reference evidence="2 3" key="1">
    <citation type="journal article" date="2011" name="Front. Microbiol.">
        <title>Two Strains of Crocosphaera watsonii with Highly Conserved Genomes are Distinguished by Strain-Specific Features.</title>
        <authorList>
            <person name="Bench S.R."/>
            <person name="Ilikchyan I.N."/>
            <person name="Tripp H.J."/>
            <person name="Zehr J.P."/>
        </authorList>
    </citation>
    <scope>NUCLEOTIDE SEQUENCE [LARGE SCALE GENOMIC DNA]</scope>
    <source>
        <strain evidence="2 3">WH 0003</strain>
    </source>
</reference>
<accession>G5IZ01</accession>
<feature type="non-terminal residue" evidence="2">
    <location>
        <position position="20"/>
    </location>
</feature>
<name>G5IZ01_CROWT</name>
<feature type="region of interest" description="Disordered" evidence="1">
    <location>
        <begin position="1"/>
        <end position="20"/>
    </location>
</feature>
<dbReference type="EMBL" id="AESD01000082">
    <property type="protein sequence ID" value="EHJ14841.1"/>
    <property type="molecule type" value="Genomic_DNA"/>
</dbReference>
<comment type="caution">
    <text evidence="2">The sequence shown here is derived from an EMBL/GenBank/DDBJ whole genome shotgun (WGS) entry which is preliminary data.</text>
</comment>
<organism evidence="2 3">
    <name type="scientific">Crocosphaera watsonii WH 0003</name>
    <dbReference type="NCBI Taxonomy" id="423471"/>
    <lineage>
        <taxon>Bacteria</taxon>
        <taxon>Bacillati</taxon>
        <taxon>Cyanobacteriota</taxon>
        <taxon>Cyanophyceae</taxon>
        <taxon>Oscillatoriophycideae</taxon>
        <taxon>Chroococcales</taxon>
        <taxon>Aphanothecaceae</taxon>
        <taxon>Crocosphaera</taxon>
    </lineage>
</organism>
<dbReference type="AlphaFoldDB" id="G5IZ01"/>
<feature type="compositionally biased region" description="Basic and acidic residues" evidence="1">
    <location>
        <begin position="1"/>
        <end position="11"/>
    </location>
</feature>
<protein>
    <submittedName>
        <fullName evidence="2">Uncharacterized protein</fullName>
    </submittedName>
</protein>
<evidence type="ECO:0000313" key="2">
    <source>
        <dbReference type="EMBL" id="EHJ14841.1"/>
    </source>
</evidence>
<proteinExistence type="predicted"/>
<sequence>MAEEPKKDPKLSEQLTDALI</sequence>
<gene>
    <name evidence="2" type="ORF">CWATWH0003_0498t1</name>
</gene>
<dbReference type="Proteomes" id="UP000003477">
    <property type="component" value="Unassembled WGS sequence"/>
</dbReference>
<evidence type="ECO:0000313" key="3">
    <source>
        <dbReference type="Proteomes" id="UP000003477"/>
    </source>
</evidence>